<dbReference type="AlphaFoldDB" id="A0A7Z0D1L5"/>
<keyword evidence="4" id="KW-1185">Reference proteome</keyword>
<protein>
    <submittedName>
        <fullName evidence="3">Sugar phosphate isomerase/epimerase</fullName>
    </submittedName>
</protein>
<dbReference type="GO" id="GO:0016853">
    <property type="term" value="F:isomerase activity"/>
    <property type="evidence" value="ECO:0007669"/>
    <property type="project" value="UniProtKB-KW"/>
</dbReference>
<feature type="domain" description="Xylose isomerase-like TIM barrel" evidence="2">
    <location>
        <begin position="40"/>
        <end position="288"/>
    </location>
</feature>
<evidence type="ECO:0000256" key="1">
    <source>
        <dbReference type="ARBA" id="ARBA00023277"/>
    </source>
</evidence>
<keyword evidence="3" id="KW-0413">Isomerase</keyword>
<dbReference type="InterPro" id="IPR050312">
    <property type="entry name" value="IolE/XylAMocC-like"/>
</dbReference>
<dbReference type="PANTHER" id="PTHR12110:SF41">
    <property type="entry name" value="INOSOSE DEHYDRATASE"/>
    <property type="match status" value="1"/>
</dbReference>
<dbReference type="EMBL" id="JACBZP010000001">
    <property type="protein sequence ID" value="NYI67253.1"/>
    <property type="molecule type" value="Genomic_DNA"/>
</dbReference>
<dbReference type="Pfam" id="PF01261">
    <property type="entry name" value="AP_endonuc_2"/>
    <property type="match status" value="1"/>
</dbReference>
<gene>
    <name evidence="3" type="ORF">BJY26_001559</name>
</gene>
<sequence>MAYTSQTWPMGAAMLQYGATLPDGTSVQDADRSVWDKVFAELVHEGFDHVDFTDSWLRPGDLSPDRLAELKSSLDDAGLGVTAISVVRRSVIAPDPQVAQDNFDYALRTIDAVKYLGSSVLSIGLHMPLTDEQKQAHWFWLVDGHKDPADDPDTWALAVERLQKISDAAAIQGINVSLEMYEDTYVGTADSAVQLVKDIDRSNCGLNPDIGNIVRLHREIESPESMLAKMLPYTNYWHIKNYLRDYDPATGAYFSAPAPLSSGFISYRRAIEMALEVGFDGPICLENYGGDGLSVCAQNREYLRGILKFNLGA</sequence>
<dbReference type="SUPFAM" id="SSF51658">
    <property type="entry name" value="Xylose isomerase-like"/>
    <property type="match status" value="1"/>
</dbReference>
<reference evidence="3 4" key="1">
    <citation type="submission" date="2020-07" db="EMBL/GenBank/DDBJ databases">
        <title>Sequencing the genomes of 1000 actinobacteria strains.</title>
        <authorList>
            <person name="Klenk H.-P."/>
        </authorList>
    </citation>
    <scope>NUCLEOTIDE SEQUENCE [LARGE SCALE GENOMIC DNA]</scope>
    <source>
        <strain evidence="3 4">DSM 26341</strain>
    </source>
</reference>
<dbReference type="Proteomes" id="UP000539111">
    <property type="component" value="Unassembled WGS sequence"/>
</dbReference>
<name>A0A7Z0D1L5_9MICO</name>
<dbReference type="InterPro" id="IPR013022">
    <property type="entry name" value="Xyl_isomerase-like_TIM-brl"/>
</dbReference>
<proteinExistence type="predicted"/>
<dbReference type="PANTHER" id="PTHR12110">
    <property type="entry name" value="HYDROXYPYRUVATE ISOMERASE"/>
    <property type="match status" value="1"/>
</dbReference>
<organism evidence="3 4">
    <name type="scientific">Spelaeicoccus albus</name>
    <dbReference type="NCBI Taxonomy" id="1280376"/>
    <lineage>
        <taxon>Bacteria</taxon>
        <taxon>Bacillati</taxon>
        <taxon>Actinomycetota</taxon>
        <taxon>Actinomycetes</taxon>
        <taxon>Micrococcales</taxon>
        <taxon>Brevibacteriaceae</taxon>
        <taxon>Spelaeicoccus</taxon>
    </lineage>
</organism>
<comment type="caution">
    <text evidence="3">The sequence shown here is derived from an EMBL/GenBank/DDBJ whole genome shotgun (WGS) entry which is preliminary data.</text>
</comment>
<keyword evidence="1" id="KW-0119">Carbohydrate metabolism</keyword>
<evidence type="ECO:0000313" key="4">
    <source>
        <dbReference type="Proteomes" id="UP000539111"/>
    </source>
</evidence>
<evidence type="ECO:0000259" key="2">
    <source>
        <dbReference type="Pfam" id="PF01261"/>
    </source>
</evidence>
<dbReference type="Gene3D" id="3.20.20.150">
    <property type="entry name" value="Divalent-metal-dependent TIM barrel enzymes"/>
    <property type="match status" value="1"/>
</dbReference>
<dbReference type="InterPro" id="IPR036237">
    <property type="entry name" value="Xyl_isomerase-like_sf"/>
</dbReference>
<accession>A0A7Z0D1L5</accession>
<evidence type="ECO:0000313" key="3">
    <source>
        <dbReference type="EMBL" id="NYI67253.1"/>
    </source>
</evidence>